<reference evidence="2" key="2">
    <citation type="journal article" date="2024" name="Plant">
        <title>Genomic evolution and insights into agronomic trait innovations of Sesamum species.</title>
        <authorList>
            <person name="Miao H."/>
            <person name="Wang L."/>
            <person name="Qu L."/>
            <person name="Liu H."/>
            <person name="Sun Y."/>
            <person name="Le M."/>
            <person name="Wang Q."/>
            <person name="Wei S."/>
            <person name="Zheng Y."/>
            <person name="Lin W."/>
            <person name="Duan Y."/>
            <person name="Cao H."/>
            <person name="Xiong S."/>
            <person name="Wang X."/>
            <person name="Wei L."/>
            <person name="Li C."/>
            <person name="Ma Q."/>
            <person name="Ju M."/>
            <person name="Zhao R."/>
            <person name="Li G."/>
            <person name="Mu C."/>
            <person name="Tian Q."/>
            <person name="Mei H."/>
            <person name="Zhang T."/>
            <person name="Gao T."/>
            <person name="Zhang H."/>
        </authorList>
    </citation>
    <scope>NUCLEOTIDE SEQUENCE</scope>
    <source>
        <strain evidence="2">KEN1</strain>
    </source>
</reference>
<evidence type="ECO:0000313" key="2">
    <source>
        <dbReference type="EMBL" id="KAL0405822.1"/>
    </source>
</evidence>
<dbReference type="PROSITE" id="PS50878">
    <property type="entry name" value="RT_POL"/>
    <property type="match status" value="1"/>
</dbReference>
<gene>
    <name evidence="2" type="ORF">Slati_3896100</name>
</gene>
<dbReference type="InterPro" id="IPR052343">
    <property type="entry name" value="Retrotransposon-Effector_Assoc"/>
</dbReference>
<reference evidence="2" key="1">
    <citation type="submission" date="2020-06" db="EMBL/GenBank/DDBJ databases">
        <authorList>
            <person name="Li T."/>
            <person name="Hu X."/>
            <person name="Zhang T."/>
            <person name="Song X."/>
            <person name="Zhang H."/>
            <person name="Dai N."/>
            <person name="Sheng W."/>
            <person name="Hou X."/>
            <person name="Wei L."/>
        </authorList>
    </citation>
    <scope>NUCLEOTIDE SEQUENCE</scope>
    <source>
        <strain evidence="2">KEN1</strain>
        <tissue evidence="2">Leaf</tissue>
    </source>
</reference>
<dbReference type="EMBL" id="JACGWN010000014">
    <property type="protein sequence ID" value="KAL0405822.1"/>
    <property type="molecule type" value="Genomic_DNA"/>
</dbReference>
<protein>
    <recommendedName>
        <fullName evidence="1">Reverse transcriptase domain-containing protein</fullName>
    </recommendedName>
</protein>
<dbReference type="PANTHER" id="PTHR46890">
    <property type="entry name" value="NON-LTR RETROLELEMENT REVERSE TRANSCRIPTASE-LIKE PROTEIN-RELATED"/>
    <property type="match status" value="1"/>
</dbReference>
<feature type="domain" description="Reverse transcriptase" evidence="1">
    <location>
        <begin position="1"/>
        <end position="170"/>
    </location>
</feature>
<dbReference type="PANTHER" id="PTHR46890:SF48">
    <property type="entry name" value="RNA-DIRECTED DNA POLYMERASE"/>
    <property type="match status" value="1"/>
</dbReference>
<accession>A0AAW2TMJ6</accession>
<name>A0AAW2TMJ6_9LAMI</name>
<comment type="caution">
    <text evidence="2">The sequence shown here is derived from an EMBL/GenBank/DDBJ whole genome shotgun (WGS) entry which is preliminary data.</text>
</comment>
<evidence type="ECO:0000259" key="1">
    <source>
        <dbReference type="PROSITE" id="PS50878"/>
    </source>
</evidence>
<dbReference type="InterPro" id="IPR043502">
    <property type="entry name" value="DNA/RNA_pol_sf"/>
</dbReference>
<organism evidence="2">
    <name type="scientific">Sesamum latifolium</name>
    <dbReference type="NCBI Taxonomy" id="2727402"/>
    <lineage>
        <taxon>Eukaryota</taxon>
        <taxon>Viridiplantae</taxon>
        <taxon>Streptophyta</taxon>
        <taxon>Embryophyta</taxon>
        <taxon>Tracheophyta</taxon>
        <taxon>Spermatophyta</taxon>
        <taxon>Magnoliopsida</taxon>
        <taxon>eudicotyledons</taxon>
        <taxon>Gunneridae</taxon>
        <taxon>Pentapetalae</taxon>
        <taxon>asterids</taxon>
        <taxon>lamiids</taxon>
        <taxon>Lamiales</taxon>
        <taxon>Pedaliaceae</taxon>
        <taxon>Sesamum</taxon>
    </lineage>
</organism>
<feature type="non-terminal residue" evidence="2">
    <location>
        <position position="184"/>
    </location>
</feature>
<sequence>MQYVIFKLNMAKAYDRVSWEFLYHVLQQKGFPQRWINLVANAVSNCWFLVLVNGEHAGFFRSTQGLRQGDPLSPALFVLAADYLSRGLDRLFAAYPSIYYQALGRVRVSHIAYTDDMMIFTNICSQNMDLLRDFLRAYQRVSGQLINNEKSSFNVGMGNDESFTWRTAGLDQECVAGHASTLAS</sequence>
<dbReference type="SUPFAM" id="SSF56672">
    <property type="entry name" value="DNA/RNA polymerases"/>
    <property type="match status" value="1"/>
</dbReference>
<proteinExistence type="predicted"/>
<dbReference type="InterPro" id="IPR000477">
    <property type="entry name" value="RT_dom"/>
</dbReference>
<dbReference type="AlphaFoldDB" id="A0AAW2TMJ6"/>
<dbReference type="Pfam" id="PF00078">
    <property type="entry name" value="RVT_1"/>
    <property type="match status" value="1"/>
</dbReference>